<keyword evidence="1" id="KW-0812">Transmembrane</keyword>
<dbReference type="RefSeq" id="WP_157479096.1">
    <property type="nucleotide sequence ID" value="NZ_CP046566.1"/>
</dbReference>
<keyword evidence="1" id="KW-0472">Membrane</keyword>
<sequence>MTYLYGKQLLGQHKHVPAALLLLVAGIGTNELTLGIQGIASLQYISVPFTKEALLLASIMMFSAIVWLLIIQCRKSSLTQPDL</sequence>
<evidence type="ECO:0000313" key="3">
    <source>
        <dbReference type="Proteomes" id="UP000426027"/>
    </source>
</evidence>
<reference evidence="2 3" key="1">
    <citation type="submission" date="2019-11" db="EMBL/GenBank/DDBJ databases">
        <authorList>
            <person name="Im W.T."/>
        </authorList>
    </citation>
    <scope>NUCLEOTIDE SEQUENCE [LARGE SCALE GENOMIC DNA]</scope>
    <source>
        <strain evidence="2 3">SB-02</strain>
    </source>
</reference>
<keyword evidence="1" id="KW-1133">Transmembrane helix</keyword>
<dbReference type="KEGG" id="fls:GLV81_12105"/>
<organism evidence="2 3">
    <name type="scientific">Phnomibacter ginsenosidimutans</name>
    <dbReference type="NCBI Taxonomy" id="2676868"/>
    <lineage>
        <taxon>Bacteria</taxon>
        <taxon>Pseudomonadati</taxon>
        <taxon>Bacteroidota</taxon>
        <taxon>Chitinophagia</taxon>
        <taxon>Chitinophagales</taxon>
        <taxon>Chitinophagaceae</taxon>
        <taxon>Phnomibacter</taxon>
    </lineage>
</organism>
<proteinExistence type="predicted"/>
<feature type="transmembrane region" description="Helical" evidence="1">
    <location>
        <begin position="20"/>
        <end position="47"/>
    </location>
</feature>
<evidence type="ECO:0000256" key="1">
    <source>
        <dbReference type="SAM" id="Phobius"/>
    </source>
</evidence>
<dbReference type="AlphaFoldDB" id="A0A6I6GAS5"/>
<dbReference type="EMBL" id="CP046566">
    <property type="protein sequence ID" value="QGW28743.1"/>
    <property type="molecule type" value="Genomic_DNA"/>
</dbReference>
<feature type="transmembrane region" description="Helical" evidence="1">
    <location>
        <begin position="53"/>
        <end position="71"/>
    </location>
</feature>
<accession>A0A6I6GAS5</accession>
<dbReference type="Proteomes" id="UP000426027">
    <property type="component" value="Chromosome"/>
</dbReference>
<name>A0A6I6GAS5_9BACT</name>
<keyword evidence="3" id="KW-1185">Reference proteome</keyword>
<protein>
    <submittedName>
        <fullName evidence="2">Uncharacterized protein</fullName>
    </submittedName>
</protein>
<evidence type="ECO:0000313" key="2">
    <source>
        <dbReference type="EMBL" id="QGW28743.1"/>
    </source>
</evidence>
<gene>
    <name evidence="2" type="ORF">GLV81_12105</name>
</gene>